<protein>
    <submittedName>
        <fullName evidence="2">Uncharacterized protein</fullName>
    </submittedName>
</protein>
<organism evidence="1 2">
    <name type="scientific">Panagrolaimus sp. JU765</name>
    <dbReference type="NCBI Taxonomy" id="591449"/>
    <lineage>
        <taxon>Eukaryota</taxon>
        <taxon>Metazoa</taxon>
        <taxon>Ecdysozoa</taxon>
        <taxon>Nematoda</taxon>
        <taxon>Chromadorea</taxon>
        <taxon>Rhabditida</taxon>
        <taxon>Tylenchina</taxon>
        <taxon>Panagrolaimomorpha</taxon>
        <taxon>Panagrolaimoidea</taxon>
        <taxon>Panagrolaimidae</taxon>
        <taxon>Panagrolaimus</taxon>
    </lineage>
</organism>
<sequence>MLLLFLLIFCLIGKSCQDPPYLKSYLDEQTRITADNDVFFDQAKNQYENPPEMRDGDYVDYPPIHPITRVDFGIFKNRLPSDWSYRYLKVFEKTKVRLIHSQIHYTQWNVFRTLLLFVSEFKNERALLMNAADLHDTNFPCNDADEKTVKTWAHNGRQVMYSVYFDELVDDKVYVFVNINDDICEYHINYADFNESYRADTRVVPFKRFKGLRLRAPGGYKIVHPLMSVDSAMRTLNYVVINRAGPVDVKLISYRFHSQGYGKPLKWEEYDAKADLLPRFQEQQFFGEKDEGKEKDYQSLEFLRRYDFRVHQGSCPKEYNGLMSSFGCVHFFSVFYKGNEVYDLIGMPARKVPCKYSSRKGTKHSGVERNMMFLEASRCKTSYRYESFTR</sequence>
<dbReference type="Proteomes" id="UP000887576">
    <property type="component" value="Unplaced"/>
</dbReference>
<evidence type="ECO:0000313" key="1">
    <source>
        <dbReference type="Proteomes" id="UP000887576"/>
    </source>
</evidence>
<evidence type="ECO:0000313" key="2">
    <source>
        <dbReference type="WBParaSite" id="JU765_v2.g15494.t1"/>
    </source>
</evidence>
<accession>A0AC34QEN1</accession>
<name>A0AC34QEN1_9BILA</name>
<reference evidence="2" key="1">
    <citation type="submission" date="2022-11" db="UniProtKB">
        <authorList>
            <consortium name="WormBaseParasite"/>
        </authorList>
    </citation>
    <scope>IDENTIFICATION</scope>
</reference>
<proteinExistence type="predicted"/>
<dbReference type="WBParaSite" id="JU765_v2.g15494.t1">
    <property type="protein sequence ID" value="JU765_v2.g15494.t1"/>
    <property type="gene ID" value="JU765_v2.g15494"/>
</dbReference>